<evidence type="ECO:0000256" key="3">
    <source>
        <dbReference type="ARBA" id="ARBA00022692"/>
    </source>
</evidence>
<dbReference type="Proteomes" id="UP001180536">
    <property type="component" value="Unassembled WGS sequence"/>
</dbReference>
<evidence type="ECO:0000256" key="7">
    <source>
        <dbReference type="SAM" id="Phobius"/>
    </source>
</evidence>
<dbReference type="GO" id="GO:0006508">
    <property type="term" value="P:proteolysis"/>
    <property type="evidence" value="ECO:0007669"/>
    <property type="project" value="UniProtKB-KW"/>
</dbReference>
<protein>
    <submittedName>
        <fullName evidence="9">Membrane associated rhomboid family serine protease</fullName>
    </submittedName>
</protein>
<evidence type="ECO:0000259" key="8">
    <source>
        <dbReference type="Pfam" id="PF01694"/>
    </source>
</evidence>
<feature type="domain" description="Peptidase S54 rhomboid" evidence="8">
    <location>
        <begin position="44"/>
        <end position="182"/>
    </location>
</feature>
<evidence type="ECO:0000256" key="4">
    <source>
        <dbReference type="ARBA" id="ARBA00022801"/>
    </source>
</evidence>
<dbReference type="Pfam" id="PF01694">
    <property type="entry name" value="Rhomboid"/>
    <property type="match status" value="1"/>
</dbReference>
<evidence type="ECO:0000313" key="9">
    <source>
        <dbReference type="EMBL" id="MDR7295021.1"/>
    </source>
</evidence>
<evidence type="ECO:0000256" key="6">
    <source>
        <dbReference type="ARBA" id="ARBA00023136"/>
    </source>
</evidence>
<reference evidence="9 10" key="1">
    <citation type="submission" date="2023-07" db="EMBL/GenBank/DDBJ databases">
        <title>Sorghum-associated microbial communities from plants grown in Nebraska, USA.</title>
        <authorList>
            <person name="Schachtman D."/>
        </authorList>
    </citation>
    <scope>NUCLEOTIDE SEQUENCE [LARGE SCALE GENOMIC DNA]</scope>
    <source>
        <strain evidence="9 10">BE310</strain>
    </source>
</reference>
<dbReference type="RefSeq" id="WP_056876767.1">
    <property type="nucleotide sequence ID" value="NZ_JAVDXQ010000001.1"/>
</dbReference>
<name>A0ABU1Z4S2_9BURK</name>
<comment type="subcellular location">
    <subcellularLocation>
        <location evidence="1">Membrane</location>
        <topology evidence="1">Multi-pass membrane protein</topology>
    </subcellularLocation>
</comment>
<dbReference type="Gene3D" id="1.20.1540.10">
    <property type="entry name" value="Rhomboid-like"/>
    <property type="match status" value="1"/>
</dbReference>
<feature type="transmembrane region" description="Helical" evidence="7">
    <location>
        <begin position="83"/>
        <end position="106"/>
    </location>
</feature>
<evidence type="ECO:0000313" key="10">
    <source>
        <dbReference type="Proteomes" id="UP001180536"/>
    </source>
</evidence>
<proteinExistence type="inferred from homology"/>
<dbReference type="EMBL" id="JAVDXQ010000001">
    <property type="protein sequence ID" value="MDR7295021.1"/>
    <property type="molecule type" value="Genomic_DNA"/>
</dbReference>
<feature type="transmembrane region" description="Helical" evidence="7">
    <location>
        <begin position="50"/>
        <end position="71"/>
    </location>
</feature>
<organism evidence="9 10">
    <name type="scientific">Pelomonas aquatica</name>
    <dbReference type="NCBI Taxonomy" id="431058"/>
    <lineage>
        <taxon>Bacteria</taxon>
        <taxon>Pseudomonadati</taxon>
        <taxon>Pseudomonadota</taxon>
        <taxon>Betaproteobacteria</taxon>
        <taxon>Burkholderiales</taxon>
        <taxon>Sphaerotilaceae</taxon>
        <taxon>Roseateles</taxon>
    </lineage>
</organism>
<dbReference type="SUPFAM" id="SSF144091">
    <property type="entry name" value="Rhomboid-like"/>
    <property type="match status" value="1"/>
</dbReference>
<comment type="similarity">
    <text evidence="2">Belongs to the peptidase S54 family.</text>
</comment>
<sequence length="193" mass="21282">MPPLPPVTKAFLLACVGFFCLFELLPGLAPWFELWPLNSGVFMPWQVLTYAFLHGSFTHLLFNMLGLWMFGGELERVWGPKRYTQILVASTLTAAVVQLIFTFVIGSRSPTVGASGAIFGLLLSFGMLFPNRIIVPLIPPIPMKAKYFVAIFGGLELILGFNGASGVAHFAHLGGMLGAWLLIRSWRSPRRRG</sequence>
<dbReference type="GO" id="GO:0008233">
    <property type="term" value="F:peptidase activity"/>
    <property type="evidence" value="ECO:0007669"/>
    <property type="project" value="UniProtKB-KW"/>
</dbReference>
<feature type="transmembrane region" description="Helical" evidence="7">
    <location>
        <begin position="147"/>
        <end position="164"/>
    </location>
</feature>
<dbReference type="PANTHER" id="PTHR43731">
    <property type="entry name" value="RHOMBOID PROTEASE"/>
    <property type="match status" value="1"/>
</dbReference>
<keyword evidence="5 7" id="KW-1133">Transmembrane helix</keyword>
<keyword evidence="6 7" id="KW-0472">Membrane</keyword>
<feature type="transmembrane region" description="Helical" evidence="7">
    <location>
        <begin position="112"/>
        <end position="135"/>
    </location>
</feature>
<comment type="caution">
    <text evidence="9">The sequence shown here is derived from an EMBL/GenBank/DDBJ whole genome shotgun (WGS) entry which is preliminary data.</text>
</comment>
<keyword evidence="4" id="KW-0378">Hydrolase</keyword>
<evidence type="ECO:0000256" key="2">
    <source>
        <dbReference type="ARBA" id="ARBA00009045"/>
    </source>
</evidence>
<accession>A0ABU1Z4S2</accession>
<keyword evidence="3 7" id="KW-0812">Transmembrane</keyword>
<dbReference type="InterPro" id="IPR035952">
    <property type="entry name" value="Rhomboid-like_sf"/>
</dbReference>
<evidence type="ECO:0000256" key="5">
    <source>
        <dbReference type="ARBA" id="ARBA00022989"/>
    </source>
</evidence>
<dbReference type="PANTHER" id="PTHR43731:SF14">
    <property type="entry name" value="PRESENILIN-ASSOCIATED RHOMBOID-LIKE PROTEIN, MITOCHONDRIAL"/>
    <property type="match status" value="1"/>
</dbReference>
<evidence type="ECO:0000256" key="1">
    <source>
        <dbReference type="ARBA" id="ARBA00004141"/>
    </source>
</evidence>
<keyword evidence="10" id="KW-1185">Reference proteome</keyword>
<dbReference type="InterPro" id="IPR050925">
    <property type="entry name" value="Rhomboid_protease_S54"/>
</dbReference>
<gene>
    <name evidence="9" type="ORF">J2X16_000342</name>
</gene>
<keyword evidence="9" id="KW-0645">Protease</keyword>
<dbReference type="InterPro" id="IPR022764">
    <property type="entry name" value="Peptidase_S54_rhomboid_dom"/>
</dbReference>